<organism evidence="1">
    <name type="scientific">Tetraselmis sp. GSL018</name>
    <dbReference type="NCBI Taxonomy" id="582737"/>
    <lineage>
        <taxon>Eukaryota</taxon>
        <taxon>Viridiplantae</taxon>
        <taxon>Chlorophyta</taxon>
        <taxon>core chlorophytes</taxon>
        <taxon>Chlorodendrophyceae</taxon>
        <taxon>Chlorodendrales</taxon>
        <taxon>Chlorodendraceae</taxon>
        <taxon>Tetraselmis</taxon>
    </lineage>
</organism>
<name>A0A061RG40_9CHLO</name>
<sequence>MCPVWWGKDLSTDHGAVTPITDPLRSAAAAWEHS</sequence>
<dbReference type="EMBL" id="GBEZ01014149">
    <property type="protein sequence ID" value="JAC71902.1"/>
    <property type="molecule type" value="Transcribed_RNA"/>
</dbReference>
<evidence type="ECO:0000313" key="1">
    <source>
        <dbReference type="EMBL" id="JAC71902.1"/>
    </source>
</evidence>
<dbReference type="AlphaFoldDB" id="A0A061RG40"/>
<protein>
    <submittedName>
        <fullName evidence="1">Uncharacterized protein</fullName>
    </submittedName>
</protein>
<accession>A0A061RG40</accession>
<proteinExistence type="predicted"/>
<feature type="non-terminal residue" evidence="1">
    <location>
        <position position="34"/>
    </location>
</feature>
<gene>
    <name evidence="1" type="ORF">TSPGSL018_910</name>
</gene>
<reference evidence="1" key="1">
    <citation type="submission" date="2014-05" db="EMBL/GenBank/DDBJ databases">
        <title>The transcriptome of the halophilic microalga Tetraselmis sp. GSL018 isolated from the Great Salt Lake, Utah.</title>
        <authorList>
            <person name="Jinkerson R.E."/>
            <person name="D'Adamo S."/>
            <person name="Posewitz M.C."/>
        </authorList>
    </citation>
    <scope>NUCLEOTIDE SEQUENCE</scope>
    <source>
        <strain evidence="1">GSL018</strain>
    </source>
</reference>